<keyword evidence="2" id="KW-1185">Reference proteome</keyword>
<dbReference type="EMBL" id="QKZK01000001">
    <property type="protein sequence ID" value="PZX20747.1"/>
    <property type="molecule type" value="Genomic_DNA"/>
</dbReference>
<proteinExistence type="predicted"/>
<name>A0A2W7NRL5_9BACT</name>
<organism evidence="1 2">
    <name type="scientific">Breznakibacter xylanolyticus</name>
    <dbReference type="NCBI Taxonomy" id="990"/>
    <lineage>
        <taxon>Bacteria</taxon>
        <taxon>Pseudomonadati</taxon>
        <taxon>Bacteroidota</taxon>
        <taxon>Bacteroidia</taxon>
        <taxon>Marinilabiliales</taxon>
        <taxon>Marinilabiliaceae</taxon>
        <taxon>Breznakibacter</taxon>
    </lineage>
</organism>
<dbReference type="RefSeq" id="WP_111443898.1">
    <property type="nucleotide sequence ID" value="NZ_QKZK01000001.1"/>
</dbReference>
<gene>
    <name evidence="1" type="ORF">LX69_00172</name>
</gene>
<dbReference type="Proteomes" id="UP000249239">
    <property type="component" value="Unassembled WGS sequence"/>
</dbReference>
<evidence type="ECO:0000313" key="2">
    <source>
        <dbReference type="Proteomes" id="UP000249239"/>
    </source>
</evidence>
<comment type="caution">
    <text evidence="1">The sequence shown here is derived from an EMBL/GenBank/DDBJ whole genome shotgun (WGS) entry which is preliminary data.</text>
</comment>
<dbReference type="OrthoDB" id="122670at2"/>
<reference evidence="1 2" key="1">
    <citation type="submission" date="2018-06" db="EMBL/GenBank/DDBJ databases">
        <title>Genomic Encyclopedia of Archaeal and Bacterial Type Strains, Phase II (KMG-II): from individual species to whole genera.</title>
        <authorList>
            <person name="Goeker M."/>
        </authorList>
    </citation>
    <scope>NUCLEOTIDE SEQUENCE [LARGE SCALE GENOMIC DNA]</scope>
    <source>
        <strain evidence="1 2">DSM 6779</strain>
    </source>
</reference>
<accession>A0A2W7NRL5</accession>
<dbReference type="InterPro" id="IPR025427">
    <property type="entry name" value="DUF4160"/>
</dbReference>
<dbReference type="AlphaFoldDB" id="A0A2W7NRL5"/>
<evidence type="ECO:0000313" key="1">
    <source>
        <dbReference type="EMBL" id="PZX20747.1"/>
    </source>
</evidence>
<dbReference type="Pfam" id="PF13711">
    <property type="entry name" value="DUF4160"/>
    <property type="match status" value="1"/>
</dbReference>
<sequence length="85" mass="10048">MPELSRFLGIVIFMNFNEHNPPHFHAKYGDFEIIVEISSGIVEGKFPKRALSLVLEWYEIHRDELMQDWELIRTTGEFNKISPLE</sequence>
<protein>
    <submittedName>
        <fullName evidence="1">Uncharacterized protein DUF4160</fullName>
    </submittedName>
</protein>